<dbReference type="SMART" id="SM01218">
    <property type="entry name" value="FoP_duplication"/>
    <property type="match status" value="1"/>
</dbReference>
<organism evidence="5 6">
    <name type="scientific">Tothia fuscella</name>
    <dbReference type="NCBI Taxonomy" id="1048955"/>
    <lineage>
        <taxon>Eukaryota</taxon>
        <taxon>Fungi</taxon>
        <taxon>Dikarya</taxon>
        <taxon>Ascomycota</taxon>
        <taxon>Pezizomycotina</taxon>
        <taxon>Dothideomycetes</taxon>
        <taxon>Pleosporomycetidae</taxon>
        <taxon>Venturiales</taxon>
        <taxon>Cylindrosympodiaceae</taxon>
        <taxon>Tothia</taxon>
    </lineage>
</organism>
<dbReference type="GO" id="GO:0005634">
    <property type="term" value="C:nucleus"/>
    <property type="evidence" value="ECO:0007669"/>
    <property type="project" value="TreeGrafter"/>
</dbReference>
<dbReference type="PANTHER" id="PTHR19965">
    <property type="entry name" value="RNA AND EXPORT FACTOR BINDING PROTEIN"/>
    <property type="match status" value="1"/>
</dbReference>
<sequence>MPDKLSQSLDQILSERKKNARSGRPGRAVRRPGAKATTAAPVGGVKKTLKGSKAPARGIPTGPSNGARDSKIVVSNLPLDVTEGQIKDYFTQMIGSVKKVDLSYGLGGKSKGIATVIFSKPEAAAKAAKDLDGLKVDTRPMKIEVIISAKDAPAPPAPKTLSDRITKPKNAANAKPKPATAAKTEAGGKGKGKAAGRGRNAGRPKTKSAEELDAEMQDYFEKPAGGEGDAAMSNGGAVQPSGGDAGMDDDVIA</sequence>
<protein>
    <recommendedName>
        <fullName evidence="4">RRM domain-containing protein</fullName>
    </recommendedName>
</protein>
<feature type="domain" description="RRM" evidence="4">
    <location>
        <begin position="70"/>
        <end position="148"/>
    </location>
</feature>
<keyword evidence="6" id="KW-1185">Reference proteome</keyword>
<dbReference type="SUPFAM" id="SSF54928">
    <property type="entry name" value="RNA-binding domain, RBD"/>
    <property type="match status" value="1"/>
</dbReference>
<dbReference type="EMBL" id="MU007052">
    <property type="protein sequence ID" value="KAF2428869.1"/>
    <property type="molecule type" value="Genomic_DNA"/>
</dbReference>
<evidence type="ECO:0000313" key="6">
    <source>
        <dbReference type="Proteomes" id="UP000800235"/>
    </source>
</evidence>
<dbReference type="InterPro" id="IPR051229">
    <property type="entry name" value="ALYREF_mRNA_export"/>
</dbReference>
<dbReference type="InterPro" id="IPR035979">
    <property type="entry name" value="RBD_domain_sf"/>
</dbReference>
<dbReference type="InterPro" id="IPR000504">
    <property type="entry name" value="RRM_dom"/>
</dbReference>
<feature type="compositionally biased region" description="Basic residues" evidence="3">
    <location>
        <begin position="190"/>
        <end position="206"/>
    </location>
</feature>
<feature type="compositionally biased region" description="Low complexity" evidence="3">
    <location>
        <begin position="168"/>
        <end position="185"/>
    </location>
</feature>
<accession>A0A9P4TW49</accession>
<comment type="caution">
    <text evidence="5">The sequence shown here is derived from an EMBL/GenBank/DDBJ whole genome shotgun (WGS) entry which is preliminary data.</text>
</comment>
<feature type="region of interest" description="Disordered" evidence="3">
    <location>
        <begin position="15"/>
        <end position="70"/>
    </location>
</feature>
<dbReference type="Pfam" id="PF13865">
    <property type="entry name" value="FoP_duplication"/>
    <property type="match status" value="1"/>
</dbReference>
<proteinExistence type="predicted"/>
<dbReference type="Pfam" id="PF00076">
    <property type="entry name" value="RRM_1"/>
    <property type="match status" value="1"/>
</dbReference>
<reference evidence="5" key="1">
    <citation type="journal article" date="2020" name="Stud. Mycol.">
        <title>101 Dothideomycetes genomes: a test case for predicting lifestyles and emergence of pathogens.</title>
        <authorList>
            <person name="Haridas S."/>
            <person name="Albert R."/>
            <person name="Binder M."/>
            <person name="Bloem J."/>
            <person name="Labutti K."/>
            <person name="Salamov A."/>
            <person name="Andreopoulos B."/>
            <person name="Baker S."/>
            <person name="Barry K."/>
            <person name="Bills G."/>
            <person name="Bluhm B."/>
            <person name="Cannon C."/>
            <person name="Castanera R."/>
            <person name="Culley D."/>
            <person name="Daum C."/>
            <person name="Ezra D."/>
            <person name="Gonzalez J."/>
            <person name="Henrissat B."/>
            <person name="Kuo A."/>
            <person name="Liang C."/>
            <person name="Lipzen A."/>
            <person name="Lutzoni F."/>
            <person name="Magnuson J."/>
            <person name="Mondo S."/>
            <person name="Nolan M."/>
            <person name="Ohm R."/>
            <person name="Pangilinan J."/>
            <person name="Park H.-J."/>
            <person name="Ramirez L."/>
            <person name="Alfaro M."/>
            <person name="Sun H."/>
            <person name="Tritt A."/>
            <person name="Yoshinaga Y."/>
            <person name="Zwiers L.-H."/>
            <person name="Turgeon B."/>
            <person name="Goodwin S."/>
            <person name="Spatafora J."/>
            <person name="Crous P."/>
            <person name="Grigoriev I."/>
        </authorList>
    </citation>
    <scope>NUCLEOTIDE SEQUENCE</scope>
    <source>
        <strain evidence="5">CBS 130266</strain>
    </source>
</reference>
<dbReference type="InterPro" id="IPR012677">
    <property type="entry name" value="Nucleotide-bd_a/b_plait_sf"/>
</dbReference>
<evidence type="ECO:0000256" key="3">
    <source>
        <dbReference type="SAM" id="MobiDB-lite"/>
    </source>
</evidence>
<dbReference type="PROSITE" id="PS50102">
    <property type="entry name" value="RRM"/>
    <property type="match status" value="1"/>
</dbReference>
<dbReference type="InterPro" id="IPR025715">
    <property type="entry name" value="FoP_C"/>
</dbReference>
<gene>
    <name evidence="5" type="ORF">EJ08DRAFT_636244</name>
</gene>
<evidence type="ECO:0000313" key="5">
    <source>
        <dbReference type="EMBL" id="KAF2428869.1"/>
    </source>
</evidence>
<dbReference type="PANTHER" id="PTHR19965:SF35">
    <property type="entry name" value="RNA ANNEALING PROTEIN YRA1"/>
    <property type="match status" value="1"/>
</dbReference>
<dbReference type="GO" id="GO:0003729">
    <property type="term" value="F:mRNA binding"/>
    <property type="evidence" value="ECO:0007669"/>
    <property type="project" value="TreeGrafter"/>
</dbReference>
<evidence type="ECO:0000256" key="2">
    <source>
        <dbReference type="PROSITE-ProRule" id="PRU00176"/>
    </source>
</evidence>
<keyword evidence="1 2" id="KW-0694">RNA-binding</keyword>
<dbReference type="Proteomes" id="UP000800235">
    <property type="component" value="Unassembled WGS sequence"/>
</dbReference>
<dbReference type="SMART" id="SM00360">
    <property type="entry name" value="RRM"/>
    <property type="match status" value="1"/>
</dbReference>
<feature type="region of interest" description="Disordered" evidence="3">
    <location>
        <begin position="149"/>
        <end position="253"/>
    </location>
</feature>
<evidence type="ECO:0000259" key="4">
    <source>
        <dbReference type="PROSITE" id="PS50102"/>
    </source>
</evidence>
<evidence type="ECO:0000256" key="1">
    <source>
        <dbReference type="ARBA" id="ARBA00022884"/>
    </source>
</evidence>
<name>A0A9P4TW49_9PEZI</name>
<dbReference type="Gene3D" id="3.30.70.330">
    <property type="match status" value="1"/>
</dbReference>
<dbReference type="AlphaFoldDB" id="A0A9P4TW49"/>
<dbReference type="OrthoDB" id="346839at2759"/>